<sequence>MPEDSHSSSHGVPMDEESPRLSTASVSSNERAPSATPSDSSEPRPLSLISTLSSGSGSSRDENATPPTSTQTPDPELDSGEVLDNRGRSLGLINNNKNKETPPTHQQTFIMAPQLTYLDRVVMEIIETERMYVRDLRMIVEDYLAHIIDQCDLSIRPEQVCALFGNIEDIYEFNSELLQALDMCDNDPVAVARCFVMKSEYFEIYTQYCTNYPNSVAALTECMRSKSLAKFFRERQASLKRSLPLGSYLLKPVQRILKYHLLLQEIAKHFDPLEEGYEVVEEAIYTMTGVAWYINDMKRKHEHAVRLQEVQSLLLNWKGHDLTTYGELVLEGTFKVHRAKNERTLFLFDRMLLITKRRGEHFVYKTHISCSTLMLIESAKDSLSFSVTHYKHPKQPHTVQARTVEEKKLWAHHIKRAILENHHAVIPQKAKDAILEMNPTYPPRYRYSPERLKKASSCQSDDFPQDGRQGRRQSDPNKPTVKSSRDITAAIKHEDSEGGSPGEGDPLQPPSPAPEEKGEEEERSSSRKDSAEQLICSEGEEEEGGRSSPHQSHLTEDSELDDLLEDDQVDDFTGSVLAALSYWPFRAQVTMVTEAGGGKVSADISNKENVRVSEEEEVGGAKATREQISADKTPQKKTSESKLEEKPKPEPSSVSQSLSTTTAKTSVSPQRSELNPERDPEHIEERLSATPDSDAKTLSSAESSEDEEDEKGATEKEGKTSRILPSSVLDKASVIAQHFNNSIRRGSQDDARSLGCATPRLLSRNSSSISLCPDSSDRRPNSASSDPPETFGVTDLTLLSPRDDSLFETDRGIRRRRDSTLSKQDQLLIGKIKSYYENAESRDATFSLQRRESLTYIPTGLVRSSVSRFNSSQKDDPVQPDPSTSTTAESSSALPTETQSQVSTNDSVDHSKSDQTQKDPEDSGGKQGSRSQGVQDNPLREEEFRPSSEMIKIWQTMEKESDRSQSTDRGLERSRKALRNLRAPGDNFSEMGKTPNKICDRDLGTITEESVIPVPLKHKASDVNQTGHLADTSKTFREEAALFKAPVPRVAQLRAELEGERRSKDSNQLEDADKTKSKVLHLARQYSQRIKTPNPEVRQSLLISKRTLPCVVEEKESTGKPNLTLPLVSQNQSVSLPMNPVDQDHQPTSVPTSSSLGSSSKGVSPGWTRTHSPLSPSTPTEGFNWPDVSELRSKYSNQSHPQNSSISRSRSIPEQMSDSSLRRHSSYHSSLPRSDDASGETSFDKPRGSWDDGAEERNSRLLRANSLDPRLCGEQMTELQKLQDQADDNDNNGYYIAAEANLPSDPEHKIIIMQKLPQPVSEPAEAVKESKEEEDDSYIQIRSPTSREKISIMAVIDRCRAYQESDEYQQREGMKTKADPARPHETDTTATPLNDQDDESAKTSSNCEVKTEAGQQSIVKNLREKFQSLS</sequence>
<protein>
    <submittedName>
        <fullName evidence="5">Pleckstrin homology domain-containing family G member 3-like</fullName>
    </submittedName>
</protein>
<feature type="compositionally biased region" description="Basic and acidic residues" evidence="2">
    <location>
        <begin position="674"/>
        <end position="687"/>
    </location>
</feature>
<dbReference type="SMART" id="SM00325">
    <property type="entry name" value="RhoGEF"/>
    <property type="match status" value="1"/>
</dbReference>
<evidence type="ECO:0000313" key="6">
    <source>
        <dbReference type="Proteomes" id="UP001178508"/>
    </source>
</evidence>
<dbReference type="PANTHER" id="PTHR45924">
    <property type="entry name" value="FI17866P1"/>
    <property type="match status" value="1"/>
</dbReference>
<accession>A0AAV1GVJ5</accession>
<feature type="compositionally biased region" description="Basic and acidic residues" evidence="2">
    <location>
        <begin position="907"/>
        <end position="924"/>
    </location>
</feature>
<evidence type="ECO:0000256" key="1">
    <source>
        <dbReference type="ARBA" id="ARBA00022553"/>
    </source>
</evidence>
<dbReference type="CDD" id="cd00160">
    <property type="entry name" value="RhoGEF"/>
    <property type="match status" value="1"/>
</dbReference>
<feature type="compositionally biased region" description="Low complexity" evidence="2">
    <location>
        <begin position="765"/>
        <end position="774"/>
    </location>
</feature>
<feature type="compositionally biased region" description="Polar residues" evidence="2">
    <location>
        <begin position="20"/>
        <end position="40"/>
    </location>
</feature>
<feature type="compositionally biased region" description="Basic and acidic residues" evidence="2">
    <location>
        <begin position="623"/>
        <end position="649"/>
    </location>
</feature>
<dbReference type="SMART" id="SM00233">
    <property type="entry name" value="PH"/>
    <property type="match status" value="1"/>
</dbReference>
<dbReference type="Gene3D" id="2.30.29.30">
    <property type="entry name" value="Pleckstrin-homology domain (PH domain)/Phosphotyrosine-binding domain (PTB)"/>
    <property type="match status" value="1"/>
</dbReference>
<dbReference type="FunFam" id="1.20.900.10:FF:000019">
    <property type="entry name" value="Pleckstrin homology domain-containing family G member 1"/>
    <property type="match status" value="1"/>
</dbReference>
<dbReference type="GO" id="GO:0031267">
    <property type="term" value="F:small GTPase binding"/>
    <property type="evidence" value="ECO:0007669"/>
    <property type="project" value="TreeGrafter"/>
</dbReference>
<feature type="region of interest" description="Disordered" evidence="2">
    <location>
        <begin position="1"/>
        <end position="105"/>
    </location>
</feature>
<dbReference type="Proteomes" id="UP001178508">
    <property type="component" value="Chromosome 17"/>
</dbReference>
<feature type="compositionally biased region" description="Basic and acidic residues" evidence="2">
    <location>
        <begin position="1364"/>
        <end position="1387"/>
    </location>
</feature>
<proteinExistence type="predicted"/>
<feature type="compositionally biased region" description="Basic and acidic residues" evidence="2">
    <location>
        <begin position="1242"/>
        <end position="1259"/>
    </location>
</feature>
<feature type="compositionally biased region" description="Polar residues" evidence="2">
    <location>
        <begin position="1194"/>
        <end position="1216"/>
    </location>
</feature>
<feature type="compositionally biased region" description="Polar residues" evidence="2">
    <location>
        <begin position="1167"/>
        <end position="1181"/>
    </location>
</feature>
<feature type="region of interest" description="Disordered" evidence="2">
    <location>
        <begin position="1322"/>
        <end position="1344"/>
    </location>
</feature>
<gene>
    <name evidence="5" type="ORF">XNOV1_A033756</name>
</gene>
<keyword evidence="6" id="KW-1185">Reference proteome</keyword>
<feature type="compositionally biased region" description="Basic and acidic residues" evidence="2">
    <location>
        <begin position="957"/>
        <end position="975"/>
    </location>
</feature>
<dbReference type="GO" id="GO:0005829">
    <property type="term" value="C:cytosol"/>
    <property type="evidence" value="ECO:0007669"/>
    <property type="project" value="UniProtKB-ARBA"/>
</dbReference>
<dbReference type="GO" id="GO:2000114">
    <property type="term" value="P:regulation of establishment of cell polarity"/>
    <property type="evidence" value="ECO:0007669"/>
    <property type="project" value="TreeGrafter"/>
</dbReference>
<feature type="compositionally biased region" description="Basic and acidic residues" evidence="2">
    <location>
        <begin position="711"/>
        <end position="720"/>
    </location>
</feature>
<feature type="region of interest" description="Disordered" evidence="2">
    <location>
        <begin position="1134"/>
        <end position="1266"/>
    </location>
</feature>
<feature type="compositionally biased region" description="Low complexity" evidence="2">
    <location>
        <begin position="882"/>
        <end position="898"/>
    </location>
</feature>
<dbReference type="EMBL" id="OY660880">
    <property type="protein sequence ID" value="CAJ1077825.1"/>
    <property type="molecule type" value="Genomic_DNA"/>
</dbReference>
<feature type="domain" description="DH" evidence="4">
    <location>
        <begin position="117"/>
        <end position="297"/>
    </location>
</feature>
<evidence type="ECO:0000313" key="5">
    <source>
        <dbReference type="EMBL" id="CAJ1077825.1"/>
    </source>
</evidence>
<dbReference type="GO" id="GO:0005085">
    <property type="term" value="F:guanyl-nucleotide exchange factor activity"/>
    <property type="evidence" value="ECO:0007669"/>
    <property type="project" value="InterPro"/>
</dbReference>
<feature type="region of interest" description="Disordered" evidence="2">
    <location>
        <begin position="1056"/>
        <end position="1077"/>
    </location>
</feature>
<dbReference type="Pfam" id="PF22697">
    <property type="entry name" value="SOS1_NGEF_PH"/>
    <property type="match status" value="1"/>
</dbReference>
<feature type="compositionally biased region" description="Acidic residues" evidence="2">
    <location>
        <begin position="557"/>
        <end position="567"/>
    </location>
</feature>
<dbReference type="SUPFAM" id="SSF50729">
    <property type="entry name" value="PH domain-like"/>
    <property type="match status" value="1"/>
</dbReference>
<dbReference type="PROSITE" id="PS50010">
    <property type="entry name" value="DH_2"/>
    <property type="match status" value="1"/>
</dbReference>
<dbReference type="InterPro" id="IPR035899">
    <property type="entry name" value="DBL_dom_sf"/>
</dbReference>
<feature type="compositionally biased region" description="Polar residues" evidence="2">
    <location>
        <begin position="1402"/>
        <end position="1416"/>
    </location>
</feature>
<evidence type="ECO:0000259" key="4">
    <source>
        <dbReference type="PROSITE" id="PS50010"/>
    </source>
</evidence>
<feature type="domain" description="PH" evidence="3">
    <location>
        <begin position="321"/>
        <end position="419"/>
    </location>
</feature>
<dbReference type="InterPro" id="IPR055251">
    <property type="entry name" value="SOS1_NGEF_PH"/>
</dbReference>
<feature type="region of interest" description="Disordered" evidence="2">
    <location>
        <begin position="1364"/>
        <end position="1416"/>
    </location>
</feature>
<dbReference type="Gene3D" id="1.20.900.10">
    <property type="entry name" value="Dbl homology (DH) domain"/>
    <property type="match status" value="1"/>
</dbReference>
<dbReference type="SUPFAM" id="SSF48065">
    <property type="entry name" value="DBL homology domain (DH-domain)"/>
    <property type="match status" value="1"/>
</dbReference>
<organism evidence="5 6">
    <name type="scientific">Xyrichtys novacula</name>
    <name type="common">Pearly razorfish</name>
    <name type="synonym">Hemipteronotus novacula</name>
    <dbReference type="NCBI Taxonomy" id="13765"/>
    <lineage>
        <taxon>Eukaryota</taxon>
        <taxon>Metazoa</taxon>
        <taxon>Chordata</taxon>
        <taxon>Craniata</taxon>
        <taxon>Vertebrata</taxon>
        <taxon>Euteleostomi</taxon>
        <taxon>Actinopterygii</taxon>
        <taxon>Neopterygii</taxon>
        <taxon>Teleostei</taxon>
        <taxon>Neoteleostei</taxon>
        <taxon>Acanthomorphata</taxon>
        <taxon>Eupercaria</taxon>
        <taxon>Labriformes</taxon>
        <taxon>Labridae</taxon>
        <taxon>Xyrichtys</taxon>
    </lineage>
</organism>
<dbReference type="PANTHER" id="PTHR45924:SF4">
    <property type="entry name" value="PLECKSTRIN HOMOLOGY DOMAIN-CONTAINING FAMILY G MEMBER 3"/>
    <property type="match status" value="1"/>
</dbReference>
<dbReference type="Pfam" id="PF00621">
    <property type="entry name" value="RhoGEF"/>
    <property type="match status" value="1"/>
</dbReference>
<dbReference type="CDD" id="cd13243">
    <property type="entry name" value="PH_PLEKHG1_G2_G3"/>
    <property type="match status" value="1"/>
</dbReference>
<evidence type="ECO:0000256" key="2">
    <source>
        <dbReference type="SAM" id="MobiDB-lite"/>
    </source>
</evidence>
<dbReference type="InterPro" id="IPR043324">
    <property type="entry name" value="PH_PLEKHG1_G2_G3"/>
</dbReference>
<feature type="region of interest" description="Disordered" evidence="2">
    <location>
        <begin position="437"/>
        <end position="567"/>
    </location>
</feature>
<name>A0AAV1GVJ5_XYRNO</name>
<feature type="region of interest" description="Disordered" evidence="2">
    <location>
        <begin position="765"/>
        <end position="797"/>
    </location>
</feature>
<dbReference type="InterPro" id="IPR011993">
    <property type="entry name" value="PH-like_dom_sf"/>
</dbReference>
<dbReference type="PROSITE" id="PS50003">
    <property type="entry name" value="PH_DOMAIN"/>
    <property type="match status" value="1"/>
</dbReference>
<keyword evidence="1" id="KW-0597">Phosphoprotein</keyword>
<reference evidence="5" key="1">
    <citation type="submission" date="2023-08" db="EMBL/GenBank/DDBJ databases">
        <authorList>
            <person name="Alioto T."/>
            <person name="Alioto T."/>
            <person name="Gomez Garrido J."/>
        </authorList>
    </citation>
    <scope>NUCLEOTIDE SEQUENCE</scope>
</reference>
<feature type="compositionally biased region" description="Polar residues" evidence="2">
    <location>
        <begin position="656"/>
        <end position="673"/>
    </location>
</feature>
<feature type="compositionally biased region" description="Low complexity" evidence="2">
    <location>
        <begin position="46"/>
        <end position="58"/>
    </location>
</feature>
<feature type="compositionally biased region" description="Basic and acidic residues" evidence="2">
    <location>
        <begin position="1056"/>
        <end position="1076"/>
    </location>
</feature>
<dbReference type="InterPro" id="IPR001849">
    <property type="entry name" value="PH_domain"/>
</dbReference>
<evidence type="ECO:0000259" key="3">
    <source>
        <dbReference type="PROSITE" id="PS50003"/>
    </source>
</evidence>
<feature type="region of interest" description="Disordered" evidence="2">
    <location>
        <begin position="596"/>
        <end position="730"/>
    </location>
</feature>
<feature type="region of interest" description="Disordered" evidence="2">
    <location>
        <begin position="867"/>
        <end position="997"/>
    </location>
</feature>
<feature type="compositionally biased region" description="Low complexity" evidence="2">
    <location>
        <begin position="1147"/>
        <end position="1166"/>
    </location>
</feature>
<dbReference type="InterPro" id="IPR000219">
    <property type="entry name" value="DH_dom"/>
</dbReference>